<protein>
    <recommendedName>
        <fullName evidence="3">Reverse transcriptase domain-containing protein</fullName>
    </recommendedName>
</protein>
<organism evidence="1 2">
    <name type="scientific">Nematostella vectensis</name>
    <name type="common">Starlet sea anemone</name>
    <dbReference type="NCBI Taxonomy" id="45351"/>
    <lineage>
        <taxon>Eukaryota</taxon>
        <taxon>Metazoa</taxon>
        <taxon>Cnidaria</taxon>
        <taxon>Anthozoa</taxon>
        <taxon>Hexacorallia</taxon>
        <taxon>Actiniaria</taxon>
        <taxon>Edwardsiidae</taxon>
        <taxon>Nematostella</taxon>
    </lineage>
</organism>
<dbReference type="EMBL" id="DS469508">
    <property type="protein sequence ID" value="EDO49730.1"/>
    <property type="molecule type" value="Genomic_DNA"/>
</dbReference>
<evidence type="ECO:0008006" key="3">
    <source>
        <dbReference type="Google" id="ProtNLM"/>
    </source>
</evidence>
<evidence type="ECO:0000313" key="2">
    <source>
        <dbReference type="Proteomes" id="UP000001593"/>
    </source>
</evidence>
<name>A7RFJ0_NEMVE</name>
<reference evidence="1 2" key="1">
    <citation type="journal article" date="2007" name="Science">
        <title>Sea anemone genome reveals ancestral eumetazoan gene repertoire and genomic organization.</title>
        <authorList>
            <person name="Putnam N.H."/>
            <person name="Srivastava M."/>
            <person name="Hellsten U."/>
            <person name="Dirks B."/>
            <person name="Chapman J."/>
            <person name="Salamov A."/>
            <person name="Terry A."/>
            <person name="Shapiro H."/>
            <person name="Lindquist E."/>
            <person name="Kapitonov V.V."/>
            <person name="Jurka J."/>
            <person name="Genikhovich G."/>
            <person name="Grigoriev I.V."/>
            <person name="Lucas S.M."/>
            <person name="Steele R.E."/>
            <person name="Finnerty J.R."/>
            <person name="Technau U."/>
            <person name="Martindale M.Q."/>
            <person name="Rokhsar D.S."/>
        </authorList>
    </citation>
    <scope>NUCLEOTIDE SEQUENCE [LARGE SCALE GENOMIC DNA]</scope>
    <source>
        <strain evidence="2">CH2 X CH6</strain>
    </source>
</reference>
<keyword evidence="2" id="KW-1185">Reference proteome</keyword>
<dbReference type="Proteomes" id="UP000001593">
    <property type="component" value="Unassembled WGS sequence"/>
</dbReference>
<dbReference type="AlphaFoldDB" id="A7RFJ0"/>
<proteinExistence type="predicted"/>
<sequence length="125" mass="14093">MSFSPSDTSSQEKAMESMQNCIADVRLWARKNSSLMLNDKKTEFMIIGTRQQLLKVNIAGISVGDDVIMKSTPVRNLGSWFDETFSIATHITKTCSASFFHLHKYASTSPSKLLRRWCMHSSRVG</sequence>
<dbReference type="PhylomeDB" id="A7RFJ0"/>
<dbReference type="InParanoid" id="A7RFJ0"/>
<gene>
    <name evidence="1" type="ORF">NEMVEDRAFT_v1g196429</name>
</gene>
<evidence type="ECO:0000313" key="1">
    <source>
        <dbReference type="EMBL" id="EDO49730.1"/>
    </source>
</evidence>
<accession>A7RFJ0</accession>
<dbReference type="HOGENOM" id="CLU_1995291_0_0_1"/>